<evidence type="ECO:0000313" key="3">
    <source>
        <dbReference type="Proteomes" id="UP000774617"/>
    </source>
</evidence>
<name>A0ABQ8GUH8_9PEZI</name>
<feature type="region of interest" description="Disordered" evidence="1">
    <location>
        <begin position="1"/>
        <end position="24"/>
    </location>
</feature>
<evidence type="ECO:0008006" key="4">
    <source>
        <dbReference type="Google" id="ProtNLM"/>
    </source>
</evidence>
<evidence type="ECO:0000313" key="2">
    <source>
        <dbReference type="EMBL" id="KAH7063073.1"/>
    </source>
</evidence>
<protein>
    <recommendedName>
        <fullName evidence="4">FLYWCH-type domain-containing protein</fullName>
    </recommendedName>
</protein>
<proteinExistence type="predicted"/>
<sequence length="209" mass="22994">MRELLTSLSGREGGGRGRATATTTHRQQLPDHIITELASGNVGVVLTTRWRCQHRQCRNYTGTCYHPQGQDGPHNHIKLDSALLSMWGDAIRKGEATIDELPGSVAVRAIRAQEALRRTRQPHEPPLASATPFISPFWNLWTLPPPPGYCVAPPQSYSAFHAPPTAPAVVTPPHEPPSSPIRLEESPSQQLAGFFTWLESQPSFRSSNL</sequence>
<feature type="compositionally biased region" description="Low complexity" evidence="1">
    <location>
        <begin position="1"/>
        <end position="10"/>
    </location>
</feature>
<accession>A0ABQ8GUH8</accession>
<reference evidence="2 3" key="1">
    <citation type="journal article" date="2021" name="Nat. Commun.">
        <title>Genetic determinants of endophytism in the Arabidopsis root mycobiome.</title>
        <authorList>
            <person name="Mesny F."/>
            <person name="Miyauchi S."/>
            <person name="Thiergart T."/>
            <person name="Pickel B."/>
            <person name="Atanasova L."/>
            <person name="Karlsson M."/>
            <person name="Huettel B."/>
            <person name="Barry K.W."/>
            <person name="Haridas S."/>
            <person name="Chen C."/>
            <person name="Bauer D."/>
            <person name="Andreopoulos W."/>
            <person name="Pangilinan J."/>
            <person name="LaButti K."/>
            <person name="Riley R."/>
            <person name="Lipzen A."/>
            <person name="Clum A."/>
            <person name="Drula E."/>
            <person name="Henrissat B."/>
            <person name="Kohler A."/>
            <person name="Grigoriev I.V."/>
            <person name="Martin F.M."/>
            <person name="Hacquard S."/>
        </authorList>
    </citation>
    <scope>NUCLEOTIDE SEQUENCE [LARGE SCALE GENOMIC DNA]</scope>
    <source>
        <strain evidence="2 3">MPI-SDFR-AT-0080</strain>
    </source>
</reference>
<gene>
    <name evidence="2" type="ORF">B0J12DRAFT_157476</name>
</gene>
<dbReference type="EMBL" id="JAGTJR010000002">
    <property type="protein sequence ID" value="KAH7063073.1"/>
    <property type="molecule type" value="Genomic_DNA"/>
</dbReference>
<evidence type="ECO:0000256" key="1">
    <source>
        <dbReference type="SAM" id="MobiDB-lite"/>
    </source>
</evidence>
<dbReference type="Proteomes" id="UP000774617">
    <property type="component" value="Unassembled WGS sequence"/>
</dbReference>
<keyword evidence="3" id="KW-1185">Reference proteome</keyword>
<organism evidence="2 3">
    <name type="scientific">Macrophomina phaseolina</name>
    <dbReference type="NCBI Taxonomy" id="35725"/>
    <lineage>
        <taxon>Eukaryota</taxon>
        <taxon>Fungi</taxon>
        <taxon>Dikarya</taxon>
        <taxon>Ascomycota</taxon>
        <taxon>Pezizomycotina</taxon>
        <taxon>Dothideomycetes</taxon>
        <taxon>Dothideomycetes incertae sedis</taxon>
        <taxon>Botryosphaeriales</taxon>
        <taxon>Botryosphaeriaceae</taxon>
        <taxon>Macrophomina</taxon>
    </lineage>
</organism>
<comment type="caution">
    <text evidence="2">The sequence shown here is derived from an EMBL/GenBank/DDBJ whole genome shotgun (WGS) entry which is preliminary data.</text>
</comment>